<reference evidence="1 2" key="1">
    <citation type="journal article" date="2018" name="New Phytol.">
        <title>Phylogenomics of Endogonaceae and evolution of mycorrhizas within Mucoromycota.</title>
        <authorList>
            <person name="Chang Y."/>
            <person name="Desiro A."/>
            <person name="Na H."/>
            <person name="Sandor L."/>
            <person name="Lipzen A."/>
            <person name="Clum A."/>
            <person name="Barry K."/>
            <person name="Grigoriev I.V."/>
            <person name="Martin F.M."/>
            <person name="Stajich J.E."/>
            <person name="Smith M.E."/>
            <person name="Bonito G."/>
            <person name="Spatafora J.W."/>
        </authorList>
    </citation>
    <scope>NUCLEOTIDE SEQUENCE [LARGE SCALE GENOMIC DNA]</scope>
    <source>
        <strain evidence="1 2">AD002</strain>
    </source>
</reference>
<gene>
    <name evidence="1" type="ORF">BC938DRAFT_470981</name>
</gene>
<evidence type="ECO:0008006" key="3">
    <source>
        <dbReference type="Google" id="ProtNLM"/>
    </source>
</evidence>
<protein>
    <recommendedName>
        <fullName evidence="3">UvrD-like helicase ATP-binding domain-containing protein</fullName>
    </recommendedName>
</protein>
<comment type="caution">
    <text evidence="1">The sequence shown here is derived from an EMBL/GenBank/DDBJ whole genome shotgun (WGS) entry which is preliminary data.</text>
</comment>
<dbReference type="InterPro" id="IPR027417">
    <property type="entry name" value="P-loop_NTPase"/>
</dbReference>
<sequence>MAYGNSFNDLDAPDWGFAILQAIKRSGYHGVNLHQIYVDECQDNNMCDYAVLIKLISDPNGLFFAGDTAQPVARGSLFRFADLSSFVFRHEHQHPSVLAGHRKPVQLRLSQLTTNFRSHDGILTRQTSFSCQLLHHSFPSTVDVLDKEHGIVDGSKPMFFSDFTANRFLSLFCFGESSDQTIEFGAEQCGLCQIVKVFAKGLEFNDTLLYNFWEDSPAWKVVLSTIEESDNQRYPQFDHKKHAILSDELKQLYVAVTRARSHPWIFDENVECSEPMKKVWLSNGLVKVVNKSDELLFLGTKSSDAEWDKQGRNLFERQQYEHAVFCFTKSNNQAARELSEAYMLLDNARRLVSQLAGQNDIKDAFRPSGAADCYQFVKMYREAGQRFKRAMMLQQAVLAFKAGGYFDELVDILCSEPNVVAFDVSNKVLDDIVKYYLEDNKLQRRVDLYNKSKNNSIKTGNVLRSLDRLQDAAELYAKNQEYVAKRNGVSTWLLFDISQPQLVS</sequence>
<organism evidence="1 2">
    <name type="scientific">Jimgerdemannia flammicorona</name>
    <dbReference type="NCBI Taxonomy" id="994334"/>
    <lineage>
        <taxon>Eukaryota</taxon>
        <taxon>Fungi</taxon>
        <taxon>Fungi incertae sedis</taxon>
        <taxon>Mucoromycota</taxon>
        <taxon>Mucoromycotina</taxon>
        <taxon>Endogonomycetes</taxon>
        <taxon>Endogonales</taxon>
        <taxon>Endogonaceae</taxon>
        <taxon>Jimgerdemannia</taxon>
    </lineage>
</organism>
<dbReference type="SUPFAM" id="SSF52540">
    <property type="entry name" value="P-loop containing nucleoside triphosphate hydrolases"/>
    <property type="match status" value="1"/>
</dbReference>
<dbReference type="InterPro" id="IPR039904">
    <property type="entry name" value="TRANK1"/>
</dbReference>
<name>A0A433Q977_9FUNG</name>
<dbReference type="PANTHER" id="PTHR21529">
    <property type="entry name" value="MAMMARY TURMOR VIRUS RECEPTOR HOMOLOG 1, 2 MTVR1, 2"/>
    <property type="match status" value="1"/>
</dbReference>
<dbReference type="EMBL" id="RBNJ01010839">
    <property type="protein sequence ID" value="RUS26279.1"/>
    <property type="molecule type" value="Genomic_DNA"/>
</dbReference>
<proteinExistence type="predicted"/>
<evidence type="ECO:0000313" key="2">
    <source>
        <dbReference type="Proteomes" id="UP000274822"/>
    </source>
</evidence>
<dbReference type="Proteomes" id="UP000274822">
    <property type="component" value="Unassembled WGS sequence"/>
</dbReference>
<dbReference type="AlphaFoldDB" id="A0A433Q977"/>
<keyword evidence="2" id="KW-1185">Reference proteome</keyword>
<dbReference type="PANTHER" id="PTHR21529:SF4">
    <property type="entry name" value="TPR AND ANKYRIN REPEAT-CONTAINING PROTEIN 1"/>
    <property type="match status" value="1"/>
</dbReference>
<dbReference type="Gene3D" id="3.40.50.300">
    <property type="entry name" value="P-loop containing nucleotide triphosphate hydrolases"/>
    <property type="match status" value="1"/>
</dbReference>
<accession>A0A433Q977</accession>
<evidence type="ECO:0000313" key="1">
    <source>
        <dbReference type="EMBL" id="RUS26279.1"/>
    </source>
</evidence>